<feature type="region of interest" description="Disordered" evidence="1">
    <location>
        <begin position="63"/>
        <end position="89"/>
    </location>
</feature>
<dbReference type="EMBL" id="JBFOLJ010000008">
    <property type="protein sequence ID" value="KAL2516581.1"/>
    <property type="molecule type" value="Genomic_DNA"/>
</dbReference>
<sequence>MGTYCSYYIDFLESITFKEAGMRVRCSFHDELKAPMNSSMKPRYLRSRMVEEEKDELRNMDLRVDKKADAAPAKKQVAAPPKKLERKTTEDINESAEAFITKFKQQLLLQRLESIENYEQMLKRGT</sequence>
<dbReference type="Pfam" id="PF05553">
    <property type="entry name" value="DUF761"/>
    <property type="match status" value="1"/>
</dbReference>
<gene>
    <name evidence="2" type="ORF">Fot_30552</name>
</gene>
<feature type="compositionally biased region" description="Low complexity" evidence="1">
    <location>
        <begin position="70"/>
        <end position="81"/>
    </location>
</feature>
<proteinExistence type="predicted"/>
<dbReference type="AlphaFoldDB" id="A0ABD1TV19"/>
<organism evidence="2 3">
    <name type="scientific">Forsythia ovata</name>
    <dbReference type="NCBI Taxonomy" id="205694"/>
    <lineage>
        <taxon>Eukaryota</taxon>
        <taxon>Viridiplantae</taxon>
        <taxon>Streptophyta</taxon>
        <taxon>Embryophyta</taxon>
        <taxon>Tracheophyta</taxon>
        <taxon>Spermatophyta</taxon>
        <taxon>Magnoliopsida</taxon>
        <taxon>eudicotyledons</taxon>
        <taxon>Gunneridae</taxon>
        <taxon>Pentapetalae</taxon>
        <taxon>asterids</taxon>
        <taxon>lamiids</taxon>
        <taxon>Lamiales</taxon>
        <taxon>Oleaceae</taxon>
        <taxon>Forsythieae</taxon>
        <taxon>Forsythia</taxon>
    </lineage>
</organism>
<comment type="caution">
    <text evidence="2">The sequence shown here is derived from an EMBL/GenBank/DDBJ whole genome shotgun (WGS) entry which is preliminary data.</text>
</comment>
<keyword evidence="3" id="KW-1185">Reference proteome</keyword>
<accession>A0ABD1TV19</accession>
<dbReference type="InterPro" id="IPR008480">
    <property type="entry name" value="DUF761_pln"/>
</dbReference>
<dbReference type="Proteomes" id="UP001604277">
    <property type="component" value="Unassembled WGS sequence"/>
</dbReference>
<name>A0ABD1TV19_9LAMI</name>
<evidence type="ECO:0000256" key="1">
    <source>
        <dbReference type="SAM" id="MobiDB-lite"/>
    </source>
</evidence>
<evidence type="ECO:0000313" key="2">
    <source>
        <dbReference type="EMBL" id="KAL2516581.1"/>
    </source>
</evidence>
<reference evidence="3" key="1">
    <citation type="submission" date="2024-07" db="EMBL/GenBank/DDBJ databases">
        <title>Two chromosome-level genome assemblies of Korean endemic species Abeliophyllum distichum and Forsythia ovata (Oleaceae).</title>
        <authorList>
            <person name="Jang H."/>
        </authorList>
    </citation>
    <scope>NUCLEOTIDE SEQUENCE [LARGE SCALE GENOMIC DNA]</scope>
</reference>
<dbReference type="PANTHER" id="PTHR33098">
    <property type="entry name" value="COTTON FIBER (DUF761)"/>
    <property type="match status" value="1"/>
</dbReference>
<evidence type="ECO:0000313" key="3">
    <source>
        <dbReference type="Proteomes" id="UP001604277"/>
    </source>
</evidence>
<dbReference type="PANTHER" id="PTHR33098:SF46">
    <property type="entry name" value="COTTON FIBER PROTEIN"/>
    <property type="match status" value="1"/>
</dbReference>
<protein>
    <submittedName>
        <fullName evidence="2">Uncharacterized protein</fullName>
    </submittedName>
</protein>